<reference evidence="3 4" key="1">
    <citation type="submission" date="2020-06" db="EMBL/GenBank/DDBJ databases">
        <authorList>
            <person name="Li R."/>
            <person name="Bekaert M."/>
        </authorList>
    </citation>
    <scope>NUCLEOTIDE SEQUENCE [LARGE SCALE GENOMIC DNA]</scope>
    <source>
        <strain evidence="4">wild</strain>
    </source>
</reference>
<protein>
    <recommendedName>
        <fullName evidence="2">DZIP3-like HEPN domain-containing protein</fullName>
    </recommendedName>
</protein>
<evidence type="ECO:0000313" key="4">
    <source>
        <dbReference type="Proteomes" id="UP000507470"/>
    </source>
</evidence>
<feature type="domain" description="DZIP3-like HEPN" evidence="2">
    <location>
        <begin position="117"/>
        <end position="219"/>
    </location>
</feature>
<dbReference type="EMBL" id="CACVKT020008080">
    <property type="protein sequence ID" value="CAC5412657.1"/>
    <property type="molecule type" value="Genomic_DNA"/>
</dbReference>
<keyword evidence="4" id="KW-1185">Reference proteome</keyword>
<dbReference type="InterPro" id="IPR041249">
    <property type="entry name" value="HEPN_DZIP3"/>
</dbReference>
<feature type="domain" description="DZIP3-like HEPN" evidence="2">
    <location>
        <begin position="29"/>
        <end position="113"/>
    </location>
</feature>
<dbReference type="OrthoDB" id="6083162at2759"/>
<name>A0A6J8DX43_MYTCO</name>
<dbReference type="AlphaFoldDB" id="A0A6J8DX43"/>
<evidence type="ECO:0000313" key="3">
    <source>
        <dbReference type="EMBL" id="CAC5412657.1"/>
    </source>
</evidence>
<keyword evidence="1" id="KW-0175">Coiled coil</keyword>
<sequence length="266" mass="30880">MKYLEVEIYTKEDNFSTTGTPVITYYYKMYKSMYEINVPDSKTFDVTLMILLLRNLTPITPPPCGFDRLPSATDTTAAADLARIKHYRNYLAHLDDGKLDTVLFNTAWNDITNVYFPDSKTFDATLMITLLRNLTPMTPPRFEFDHLPSAIETMTAADLTRIKHYRNYLAHLDDGKLDTGFFNTAWTDITSAIDRLGGQQMNQECDHLKTKPLDQTNQEIMMDIKHSNHEIQELKESLKSLKRSHTEMMKSYELLQEQQEEVKEIQ</sequence>
<accession>A0A6J8DX43</accession>
<dbReference type="Proteomes" id="UP000507470">
    <property type="component" value="Unassembled WGS sequence"/>
</dbReference>
<proteinExistence type="predicted"/>
<organism evidence="3 4">
    <name type="scientific">Mytilus coruscus</name>
    <name type="common">Sea mussel</name>
    <dbReference type="NCBI Taxonomy" id="42192"/>
    <lineage>
        <taxon>Eukaryota</taxon>
        <taxon>Metazoa</taxon>
        <taxon>Spiralia</taxon>
        <taxon>Lophotrochozoa</taxon>
        <taxon>Mollusca</taxon>
        <taxon>Bivalvia</taxon>
        <taxon>Autobranchia</taxon>
        <taxon>Pteriomorphia</taxon>
        <taxon>Mytilida</taxon>
        <taxon>Mytiloidea</taxon>
        <taxon>Mytilidae</taxon>
        <taxon>Mytilinae</taxon>
        <taxon>Mytilus</taxon>
    </lineage>
</organism>
<gene>
    <name evidence="3" type="ORF">MCOR_45647</name>
</gene>
<dbReference type="Pfam" id="PF18738">
    <property type="entry name" value="HEPN_DZIP3"/>
    <property type="match status" value="2"/>
</dbReference>
<feature type="coiled-coil region" evidence="1">
    <location>
        <begin position="217"/>
        <end position="258"/>
    </location>
</feature>
<evidence type="ECO:0000256" key="1">
    <source>
        <dbReference type="SAM" id="Coils"/>
    </source>
</evidence>
<evidence type="ECO:0000259" key="2">
    <source>
        <dbReference type="Pfam" id="PF18738"/>
    </source>
</evidence>